<dbReference type="PANTHER" id="PTHR43677:SF1">
    <property type="entry name" value="ACRYLYL-COA REDUCTASE ACUI-RELATED"/>
    <property type="match status" value="1"/>
</dbReference>
<dbReference type="Gene3D" id="3.90.180.10">
    <property type="entry name" value="Medium-chain alcohol dehydrogenases, catalytic domain"/>
    <property type="match status" value="1"/>
</dbReference>
<dbReference type="PANTHER" id="PTHR43677">
    <property type="entry name" value="SHORT-CHAIN DEHYDROGENASE/REDUCTASE"/>
    <property type="match status" value="1"/>
</dbReference>
<dbReference type="NCBIfam" id="TIGR02823">
    <property type="entry name" value="oxido_YhdH"/>
    <property type="match status" value="1"/>
</dbReference>
<dbReference type="Gene3D" id="3.40.50.720">
    <property type="entry name" value="NAD(P)-binding Rossmann-like Domain"/>
    <property type="match status" value="1"/>
</dbReference>
<accession>A0ABS5SAL7</accession>
<dbReference type="InterPro" id="IPR020843">
    <property type="entry name" value="ER"/>
</dbReference>
<evidence type="ECO:0000259" key="1">
    <source>
        <dbReference type="SMART" id="SM00829"/>
    </source>
</evidence>
<dbReference type="CDD" id="cd05280">
    <property type="entry name" value="MDR_yhdh_yhfp"/>
    <property type="match status" value="1"/>
</dbReference>
<dbReference type="InterPro" id="IPR014188">
    <property type="entry name" value="Acrylyl-CoA_reductase_AcuI"/>
</dbReference>
<dbReference type="InterPro" id="IPR011032">
    <property type="entry name" value="GroES-like_sf"/>
</dbReference>
<dbReference type="InterPro" id="IPR051397">
    <property type="entry name" value="Zn-ADH-like_protein"/>
</dbReference>
<dbReference type="SUPFAM" id="SSF51735">
    <property type="entry name" value="NAD(P)-binding Rossmann-fold domains"/>
    <property type="match status" value="1"/>
</dbReference>
<dbReference type="RefSeq" id="WP_214174357.1">
    <property type="nucleotide sequence ID" value="NZ_JAHCVK010000001.1"/>
</dbReference>
<evidence type="ECO:0000313" key="2">
    <source>
        <dbReference type="EMBL" id="MBT0652414.1"/>
    </source>
</evidence>
<reference evidence="2 3" key="1">
    <citation type="submission" date="2021-05" db="EMBL/GenBank/DDBJ databases">
        <title>The draft genome of Geobacter luticola JCM 17780.</title>
        <authorList>
            <person name="Xu Z."/>
            <person name="Masuda Y."/>
            <person name="Itoh H."/>
            <person name="Senoo K."/>
        </authorList>
    </citation>
    <scope>NUCLEOTIDE SEQUENCE [LARGE SCALE GENOMIC DNA]</scope>
    <source>
        <strain evidence="2 3">JCM 17780</strain>
    </source>
</reference>
<keyword evidence="3" id="KW-1185">Reference proteome</keyword>
<sequence>MEQGETTFKALVVEKTPDKQFLRKIRERSIGDLPPGDLVVRVHYSSLNYKDALSATGHPGVTRQFPHTPGIDAAGVVISCESGDFAPGDKVLVTGYDLGMETDGGFGQYIRIPSAWGIRLPEGLTLRESMALGTAGFTAALSVLKLELAGVKPDDGDILVTGATGGVGSIAVSILSQAGYRVVAATGKSADEEYLKDLGAAEVIGRDEVAAGAEKTLLPERWAGGVDVVGGTTLAAVLKSTQYGGTVTCCGLVASPELPVNVYPFILRGVSLVGIDSVQSPRETREEVWRRLATSWKPDRLDGMVTECTLPGLELMFQAILHGGITGRVVVNLLES</sequence>
<name>A0ABS5SAL7_9BACT</name>
<proteinExistence type="predicted"/>
<dbReference type="SUPFAM" id="SSF50129">
    <property type="entry name" value="GroES-like"/>
    <property type="match status" value="1"/>
</dbReference>
<dbReference type="InterPro" id="IPR036291">
    <property type="entry name" value="NAD(P)-bd_dom_sf"/>
</dbReference>
<protein>
    <submittedName>
        <fullName evidence="2">YhdH/YhfP family quinone oxidoreductase</fullName>
    </submittedName>
</protein>
<dbReference type="InterPro" id="IPR013154">
    <property type="entry name" value="ADH-like_N"/>
</dbReference>
<dbReference type="SMART" id="SM00829">
    <property type="entry name" value="PKS_ER"/>
    <property type="match status" value="1"/>
</dbReference>
<evidence type="ECO:0000313" key="3">
    <source>
        <dbReference type="Proteomes" id="UP000756860"/>
    </source>
</evidence>
<dbReference type="Pfam" id="PF08240">
    <property type="entry name" value="ADH_N"/>
    <property type="match status" value="1"/>
</dbReference>
<feature type="domain" description="Enoyl reductase (ER)" evidence="1">
    <location>
        <begin position="15"/>
        <end position="331"/>
    </location>
</feature>
<gene>
    <name evidence="2" type="ORF">KI810_05050</name>
</gene>
<organism evidence="2 3">
    <name type="scientific">Geomobilimonas luticola</name>
    <dbReference type="NCBI Taxonomy" id="1114878"/>
    <lineage>
        <taxon>Bacteria</taxon>
        <taxon>Pseudomonadati</taxon>
        <taxon>Thermodesulfobacteriota</taxon>
        <taxon>Desulfuromonadia</taxon>
        <taxon>Geobacterales</taxon>
        <taxon>Geobacteraceae</taxon>
        <taxon>Geomobilimonas</taxon>
    </lineage>
</organism>
<dbReference type="EMBL" id="JAHCVK010000001">
    <property type="protein sequence ID" value="MBT0652414.1"/>
    <property type="molecule type" value="Genomic_DNA"/>
</dbReference>
<dbReference type="Proteomes" id="UP000756860">
    <property type="component" value="Unassembled WGS sequence"/>
</dbReference>
<dbReference type="Pfam" id="PF00107">
    <property type="entry name" value="ADH_zinc_N"/>
    <property type="match status" value="1"/>
</dbReference>
<comment type="caution">
    <text evidence="2">The sequence shown here is derived from an EMBL/GenBank/DDBJ whole genome shotgun (WGS) entry which is preliminary data.</text>
</comment>
<dbReference type="InterPro" id="IPR013149">
    <property type="entry name" value="ADH-like_C"/>
</dbReference>